<dbReference type="OrthoDB" id="9983560at2759"/>
<dbReference type="EMBL" id="MU150236">
    <property type="protein sequence ID" value="KAF9467715.1"/>
    <property type="molecule type" value="Genomic_DNA"/>
</dbReference>
<dbReference type="InterPro" id="IPR050432">
    <property type="entry name" value="FAD-linked_Oxidoreductases_BP"/>
</dbReference>
<dbReference type="InterPro" id="IPR012951">
    <property type="entry name" value="BBE"/>
</dbReference>
<dbReference type="PROSITE" id="PS51387">
    <property type="entry name" value="FAD_PCMH"/>
    <property type="match status" value="1"/>
</dbReference>
<dbReference type="Gene3D" id="3.30.465.10">
    <property type="match status" value="2"/>
</dbReference>
<dbReference type="InterPro" id="IPR016169">
    <property type="entry name" value="FAD-bd_PCMH_sub2"/>
</dbReference>
<dbReference type="GO" id="GO:0071949">
    <property type="term" value="F:FAD binding"/>
    <property type="evidence" value="ECO:0007669"/>
    <property type="project" value="InterPro"/>
</dbReference>
<accession>A0A9P5YFH2</accession>
<evidence type="ECO:0000313" key="6">
    <source>
        <dbReference type="Proteomes" id="UP000807353"/>
    </source>
</evidence>
<reference evidence="5" key="1">
    <citation type="submission" date="2020-11" db="EMBL/GenBank/DDBJ databases">
        <authorList>
            <consortium name="DOE Joint Genome Institute"/>
            <person name="Ahrendt S."/>
            <person name="Riley R."/>
            <person name="Andreopoulos W."/>
            <person name="Labutti K."/>
            <person name="Pangilinan J."/>
            <person name="Ruiz-Duenas F.J."/>
            <person name="Barrasa J.M."/>
            <person name="Sanchez-Garcia M."/>
            <person name="Camarero S."/>
            <person name="Miyauchi S."/>
            <person name="Serrano A."/>
            <person name="Linde D."/>
            <person name="Babiker R."/>
            <person name="Drula E."/>
            <person name="Ayuso-Fernandez I."/>
            <person name="Pacheco R."/>
            <person name="Padilla G."/>
            <person name="Ferreira P."/>
            <person name="Barriuso J."/>
            <person name="Kellner H."/>
            <person name="Castanera R."/>
            <person name="Alfaro M."/>
            <person name="Ramirez L."/>
            <person name="Pisabarro A.G."/>
            <person name="Kuo A."/>
            <person name="Tritt A."/>
            <person name="Lipzen A."/>
            <person name="He G."/>
            <person name="Yan M."/>
            <person name="Ng V."/>
            <person name="Cullen D."/>
            <person name="Martin F."/>
            <person name="Rosso M.-N."/>
            <person name="Henrissat B."/>
            <person name="Hibbett D."/>
            <person name="Martinez A.T."/>
            <person name="Grigoriev I.V."/>
        </authorList>
    </citation>
    <scope>NUCLEOTIDE SEQUENCE</scope>
    <source>
        <strain evidence="5">CBS 247.69</strain>
    </source>
</reference>
<keyword evidence="6" id="KW-1185">Reference proteome</keyword>
<evidence type="ECO:0000256" key="3">
    <source>
        <dbReference type="SAM" id="SignalP"/>
    </source>
</evidence>
<name>A0A9P5YFH2_9AGAR</name>
<dbReference type="InterPro" id="IPR036318">
    <property type="entry name" value="FAD-bd_PCMH-like_sf"/>
</dbReference>
<sequence length="573" mass="61590">MIMKALWLVLPLISSVRSQTSCRCLAGDQCWPSDSDFSILAGQVSQPLLYPKPPAAACYPTSKPSGNCSEVTDNARNGNWRSGQPGSMQSPNFETYIHGNGTIDACYVNVTLGYKCKQGSVPVTGVDAHTISDVQAAVKFASQHNLRLVIKNTGHDYLGRSTARGSFLLWTHNLKDITYNEGFVPDGAPTGESRSKALTLGAGVQWFEAYNAAETNGRFIVGGLSMGASVGAAGGWIQGGGHSAFSARHGLGVDNVLQFTAVTASGEYLTANAFKNVDLFWALRGGGGGTYAVVTSATYLTHDRVPLTATYVLANFTTPAIAQDVTTEFVKIHPGLADAGWGGYSFISPLGLQLFYIAPNVSLDNANATIQPFVQYVTNATGGPGSNNLQAFVVPFESFYAWYVATYTIGEQVGESLELGSRLIPRETFEKEPAKMAQAMLSVNSGVTINFVAGGAVSKPDPESMGLNPAWRKALGHVLFTENWAEGANITEIQKAKQRVRDYVRILDTLTPESGAYFNEATLYEVNPQKTFFGSHYAKLREIKAKYDPQSLFVVASGVGSEEWDGSLNCRHK</sequence>
<dbReference type="Pfam" id="PF01565">
    <property type="entry name" value="FAD_binding_4"/>
    <property type="match status" value="1"/>
</dbReference>
<evidence type="ECO:0000256" key="1">
    <source>
        <dbReference type="ARBA" id="ARBA00005466"/>
    </source>
</evidence>
<dbReference type="Pfam" id="PF08031">
    <property type="entry name" value="BBE"/>
    <property type="match status" value="1"/>
</dbReference>
<feature type="chain" id="PRO_5040459767" description="FAD-binding PCMH-type domain-containing protein" evidence="3">
    <location>
        <begin position="19"/>
        <end position="573"/>
    </location>
</feature>
<evidence type="ECO:0000256" key="2">
    <source>
        <dbReference type="ARBA" id="ARBA00023002"/>
    </source>
</evidence>
<keyword evidence="3" id="KW-0732">Signal</keyword>
<gene>
    <name evidence="5" type="ORF">BDZ94DRAFT_1248856</name>
</gene>
<feature type="domain" description="FAD-binding PCMH-type" evidence="4">
    <location>
        <begin position="118"/>
        <end position="304"/>
    </location>
</feature>
<proteinExistence type="inferred from homology"/>
<dbReference type="SUPFAM" id="SSF56176">
    <property type="entry name" value="FAD-binding/transporter-associated domain-like"/>
    <property type="match status" value="1"/>
</dbReference>
<protein>
    <recommendedName>
        <fullName evidence="4">FAD-binding PCMH-type domain-containing protein</fullName>
    </recommendedName>
</protein>
<dbReference type="AlphaFoldDB" id="A0A9P5YFH2"/>
<feature type="signal peptide" evidence="3">
    <location>
        <begin position="1"/>
        <end position="18"/>
    </location>
</feature>
<dbReference type="InterPro" id="IPR006094">
    <property type="entry name" value="Oxid_FAD_bind_N"/>
</dbReference>
<comment type="caution">
    <text evidence="5">The sequence shown here is derived from an EMBL/GenBank/DDBJ whole genome shotgun (WGS) entry which is preliminary data.</text>
</comment>
<evidence type="ECO:0000259" key="4">
    <source>
        <dbReference type="PROSITE" id="PS51387"/>
    </source>
</evidence>
<keyword evidence="2" id="KW-0560">Oxidoreductase</keyword>
<dbReference type="PANTHER" id="PTHR13878">
    <property type="entry name" value="GULONOLACTONE OXIDASE"/>
    <property type="match status" value="1"/>
</dbReference>
<dbReference type="GO" id="GO:0016491">
    <property type="term" value="F:oxidoreductase activity"/>
    <property type="evidence" value="ECO:0007669"/>
    <property type="project" value="UniProtKB-KW"/>
</dbReference>
<dbReference type="PANTHER" id="PTHR13878:SF91">
    <property type="entry name" value="FAD BINDING DOMAIN PROTEIN (AFU_ORTHOLOGUE AFUA_6G12070)-RELATED"/>
    <property type="match status" value="1"/>
</dbReference>
<comment type="similarity">
    <text evidence="1">Belongs to the oxygen-dependent FAD-linked oxidoreductase family.</text>
</comment>
<dbReference type="Proteomes" id="UP000807353">
    <property type="component" value="Unassembled WGS sequence"/>
</dbReference>
<organism evidence="5 6">
    <name type="scientific">Collybia nuda</name>
    <dbReference type="NCBI Taxonomy" id="64659"/>
    <lineage>
        <taxon>Eukaryota</taxon>
        <taxon>Fungi</taxon>
        <taxon>Dikarya</taxon>
        <taxon>Basidiomycota</taxon>
        <taxon>Agaricomycotina</taxon>
        <taxon>Agaricomycetes</taxon>
        <taxon>Agaricomycetidae</taxon>
        <taxon>Agaricales</taxon>
        <taxon>Tricholomatineae</taxon>
        <taxon>Clitocybaceae</taxon>
        <taxon>Collybia</taxon>
    </lineage>
</organism>
<evidence type="ECO:0000313" key="5">
    <source>
        <dbReference type="EMBL" id="KAF9467715.1"/>
    </source>
</evidence>
<dbReference type="InterPro" id="IPR016166">
    <property type="entry name" value="FAD-bd_PCMH"/>
</dbReference>